<evidence type="ECO:0000256" key="2">
    <source>
        <dbReference type="SAM" id="Phobius"/>
    </source>
</evidence>
<dbReference type="EMBL" id="RCHS01003432">
    <property type="protein sequence ID" value="RMX41865.1"/>
    <property type="molecule type" value="Genomic_DNA"/>
</dbReference>
<keyword evidence="2" id="KW-0812">Transmembrane</keyword>
<accession>A0A3M6TKE6</accession>
<dbReference type="Proteomes" id="UP000275408">
    <property type="component" value="Unassembled WGS sequence"/>
</dbReference>
<keyword evidence="4" id="KW-1185">Reference proteome</keyword>
<sequence length="170" mass="19487">MSILINVPFVVIIFLIVFVLKLCGLSFLLSSLLFFSAILHTQICTVSGNSVNKATFHNGNDTHEVIICYMLSDIKNRVRILRKLLVVEETNKTACGKGEKTSSTKKFKHIKSDLKAAQEQVRSNELYKKMEAEYQATIVKMQKRIEELEENIKRRMACMNSLPTYLRLIE</sequence>
<evidence type="ECO:0000256" key="1">
    <source>
        <dbReference type="SAM" id="Coils"/>
    </source>
</evidence>
<organism evidence="3 4">
    <name type="scientific">Pocillopora damicornis</name>
    <name type="common">Cauliflower coral</name>
    <name type="synonym">Millepora damicornis</name>
    <dbReference type="NCBI Taxonomy" id="46731"/>
    <lineage>
        <taxon>Eukaryota</taxon>
        <taxon>Metazoa</taxon>
        <taxon>Cnidaria</taxon>
        <taxon>Anthozoa</taxon>
        <taxon>Hexacorallia</taxon>
        <taxon>Scleractinia</taxon>
        <taxon>Astrocoeniina</taxon>
        <taxon>Pocilloporidae</taxon>
        <taxon>Pocillopora</taxon>
    </lineage>
</organism>
<keyword evidence="2" id="KW-0472">Membrane</keyword>
<gene>
    <name evidence="3" type="ORF">pdam_00019611</name>
</gene>
<keyword evidence="2" id="KW-1133">Transmembrane helix</keyword>
<feature type="coiled-coil region" evidence="1">
    <location>
        <begin position="131"/>
        <end position="158"/>
    </location>
</feature>
<evidence type="ECO:0000313" key="3">
    <source>
        <dbReference type="EMBL" id="RMX41865.1"/>
    </source>
</evidence>
<feature type="transmembrane region" description="Helical" evidence="2">
    <location>
        <begin position="7"/>
        <end position="35"/>
    </location>
</feature>
<dbReference type="AlphaFoldDB" id="A0A3M6TKE6"/>
<evidence type="ECO:0000313" key="4">
    <source>
        <dbReference type="Proteomes" id="UP000275408"/>
    </source>
</evidence>
<keyword evidence="1" id="KW-0175">Coiled coil</keyword>
<reference evidence="3 4" key="1">
    <citation type="journal article" date="2018" name="Sci. Rep.">
        <title>Comparative analysis of the Pocillopora damicornis genome highlights role of immune system in coral evolution.</title>
        <authorList>
            <person name="Cunning R."/>
            <person name="Bay R.A."/>
            <person name="Gillette P."/>
            <person name="Baker A.C."/>
            <person name="Traylor-Knowles N."/>
        </authorList>
    </citation>
    <scope>NUCLEOTIDE SEQUENCE [LARGE SCALE GENOMIC DNA]</scope>
    <source>
        <strain evidence="3">RSMAS</strain>
        <tissue evidence="3">Whole animal</tissue>
    </source>
</reference>
<name>A0A3M6TKE6_POCDA</name>
<comment type="caution">
    <text evidence="3">The sequence shown here is derived from an EMBL/GenBank/DDBJ whole genome shotgun (WGS) entry which is preliminary data.</text>
</comment>
<protein>
    <submittedName>
        <fullName evidence="3">Uncharacterized protein</fullName>
    </submittedName>
</protein>
<proteinExistence type="predicted"/>